<dbReference type="EMBL" id="JAHQXF010000001">
    <property type="protein sequence ID" value="MBV0923973.1"/>
    <property type="molecule type" value="Genomic_DNA"/>
</dbReference>
<sequence>MTTPRQRRFLYAHVGWTLLGIALLSTVGALTLEYVFVCSFVGLVLLTALTGPAHATPRWRTRLRWPLVVGAVVFAALVALRTLEKFVASL</sequence>
<reference evidence="2 3" key="1">
    <citation type="submission" date="2021-06" db="EMBL/GenBank/DDBJ databases">
        <title>New haloarchaea isolates fom saline soil.</title>
        <authorList>
            <person name="Duran-Viseras A."/>
            <person name="Sanchez-Porro C.S."/>
            <person name="Ventosa A."/>
        </authorList>
    </citation>
    <scope>NUCLEOTIDE SEQUENCE [LARGE SCALE GENOMIC DNA]</scope>
    <source>
        <strain evidence="2 3">JCM 183640</strain>
    </source>
</reference>
<dbReference type="Pfam" id="PF26161">
    <property type="entry name" value="DUF8044"/>
    <property type="match status" value="1"/>
</dbReference>
<feature type="transmembrane region" description="Helical" evidence="1">
    <location>
        <begin position="65"/>
        <end position="83"/>
    </location>
</feature>
<gene>
    <name evidence="2" type="ORF">KTS45_07125</name>
</gene>
<protein>
    <submittedName>
        <fullName evidence="2">Uncharacterized protein</fullName>
    </submittedName>
</protein>
<organism evidence="2 3">
    <name type="scientific">Haloarcula limicola</name>
    <dbReference type="NCBI Taxonomy" id="1429915"/>
    <lineage>
        <taxon>Archaea</taxon>
        <taxon>Methanobacteriati</taxon>
        <taxon>Methanobacteriota</taxon>
        <taxon>Stenosarchaea group</taxon>
        <taxon>Halobacteria</taxon>
        <taxon>Halobacteriales</taxon>
        <taxon>Haloarculaceae</taxon>
        <taxon>Haloarcula</taxon>
    </lineage>
</organism>
<dbReference type="InterPro" id="IPR058357">
    <property type="entry name" value="DUF8044"/>
</dbReference>
<proteinExistence type="predicted"/>
<dbReference type="OrthoDB" id="146654at2157"/>
<dbReference type="RefSeq" id="WP_162317056.1">
    <property type="nucleotide sequence ID" value="NZ_JAHQXF010000001.1"/>
</dbReference>
<feature type="transmembrane region" description="Helical" evidence="1">
    <location>
        <begin position="34"/>
        <end position="53"/>
    </location>
</feature>
<evidence type="ECO:0000256" key="1">
    <source>
        <dbReference type="SAM" id="Phobius"/>
    </source>
</evidence>
<accession>A0A8J7Y8Y7</accession>
<keyword evidence="1" id="KW-0812">Transmembrane</keyword>
<evidence type="ECO:0000313" key="2">
    <source>
        <dbReference type="EMBL" id="MBV0923973.1"/>
    </source>
</evidence>
<feature type="transmembrane region" description="Helical" evidence="1">
    <location>
        <begin position="9"/>
        <end position="28"/>
    </location>
</feature>
<keyword evidence="1" id="KW-0472">Membrane</keyword>
<dbReference type="Proteomes" id="UP000766550">
    <property type="component" value="Unassembled WGS sequence"/>
</dbReference>
<keyword evidence="1" id="KW-1133">Transmembrane helix</keyword>
<evidence type="ECO:0000313" key="3">
    <source>
        <dbReference type="Proteomes" id="UP000766550"/>
    </source>
</evidence>
<dbReference type="AlphaFoldDB" id="A0A8J7Y8Y7"/>
<keyword evidence="3" id="KW-1185">Reference proteome</keyword>
<name>A0A8J7Y8Y7_9EURY</name>
<comment type="caution">
    <text evidence="2">The sequence shown here is derived from an EMBL/GenBank/DDBJ whole genome shotgun (WGS) entry which is preliminary data.</text>
</comment>